<gene>
    <name evidence="11" type="primary">P0603C10.40</name>
</gene>
<evidence type="ECO:0000313" key="12">
    <source>
        <dbReference type="Proteomes" id="UP000000763"/>
    </source>
</evidence>
<dbReference type="InterPro" id="IPR027484">
    <property type="entry name" value="PInositol-4-P-5-kinase_N"/>
</dbReference>
<protein>
    <recommendedName>
        <fullName evidence="1">1-phosphatidylinositol-3-phosphate 5-kinase</fullName>
        <ecNumber evidence="1">2.7.1.150</ecNumber>
    </recommendedName>
    <alternativeName>
        <fullName evidence="7">Phosphatidylinositol 3-phosphate 5-kinase type III</fullName>
    </alternativeName>
</protein>
<keyword evidence="4 8" id="KW-0418">Kinase</keyword>
<evidence type="ECO:0000256" key="1">
    <source>
        <dbReference type="ARBA" id="ARBA00012009"/>
    </source>
</evidence>
<feature type="region of interest" description="Disordered" evidence="9">
    <location>
        <begin position="1122"/>
        <end position="1147"/>
    </location>
</feature>
<dbReference type="InterPro" id="IPR027409">
    <property type="entry name" value="GroEL-like_apical_dom_sf"/>
</dbReference>
<keyword evidence="5 8" id="KW-0067">ATP-binding</keyword>
<feature type="compositionally biased region" description="Low complexity" evidence="9">
    <location>
        <begin position="1329"/>
        <end position="1346"/>
    </location>
</feature>
<feature type="region of interest" description="Disordered" evidence="9">
    <location>
        <begin position="1"/>
        <end position="26"/>
    </location>
</feature>
<dbReference type="InterPro" id="IPR027483">
    <property type="entry name" value="PInositol-4-P-4/5-kinase_C_sf"/>
</dbReference>
<evidence type="ECO:0000256" key="2">
    <source>
        <dbReference type="ARBA" id="ARBA00022679"/>
    </source>
</evidence>
<dbReference type="PANTHER" id="PTHR45748">
    <property type="entry name" value="1-PHOSPHATIDYLINOSITOL 3-PHOSPHATE 5-KINASE-RELATED"/>
    <property type="match status" value="1"/>
</dbReference>
<evidence type="ECO:0000256" key="4">
    <source>
        <dbReference type="ARBA" id="ARBA00022777"/>
    </source>
</evidence>
<dbReference type="EC" id="2.7.1.150" evidence="1"/>
<evidence type="ECO:0000256" key="3">
    <source>
        <dbReference type="ARBA" id="ARBA00022741"/>
    </source>
</evidence>
<reference evidence="12" key="1">
    <citation type="journal article" date="2005" name="Nature">
        <title>The map-based sequence of the rice genome.</title>
        <authorList>
            <consortium name="International rice genome sequencing project (IRGSP)"/>
            <person name="Matsumoto T."/>
            <person name="Wu J."/>
            <person name="Kanamori H."/>
            <person name="Katayose Y."/>
            <person name="Fujisawa M."/>
            <person name="Namiki N."/>
            <person name="Mizuno H."/>
            <person name="Yamamoto K."/>
            <person name="Antonio B.A."/>
            <person name="Baba T."/>
            <person name="Sakata K."/>
            <person name="Nagamura Y."/>
            <person name="Aoki H."/>
            <person name="Arikawa K."/>
            <person name="Arita K."/>
            <person name="Bito T."/>
            <person name="Chiden Y."/>
            <person name="Fujitsuka N."/>
            <person name="Fukunaka R."/>
            <person name="Hamada M."/>
            <person name="Harada C."/>
            <person name="Hayashi A."/>
            <person name="Hijishita S."/>
            <person name="Honda M."/>
            <person name="Hosokawa S."/>
            <person name="Ichikawa Y."/>
            <person name="Idonuma A."/>
            <person name="Iijima M."/>
            <person name="Ikeda M."/>
            <person name="Ikeno M."/>
            <person name="Ito K."/>
            <person name="Ito S."/>
            <person name="Ito T."/>
            <person name="Ito Y."/>
            <person name="Ito Y."/>
            <person name="Iwabuchi A."/>
            <person name="Kamiya K."/>
            <person name="Karasawa W."/>
            <person name="Kurita K."/>
            <person name="Katagiri S."/>
            <person name="Kikuta A."/>
            <person name="Kobayashi H."/>
            <person name="Kobayashi N."/>
            <person name="Machita K."/>
            <person name="Maehara T."/>
            <person name="Masukawa M."/>
            <person name="Mizubayashi T."/>
            <person name="Mukai Y."/>
            <person name="Nagasaki H."/>
            <person name="Nagata Y."/>
            <person name="Naito S."/>
            <person name="Nakashima M."/>
            <person name="Nakama Y."/>
            <person name="Nakamichi Y."/>
            <person name="Nakamura M."/>
            <person name="Meguro A."/>
            <person name="Negishi M."/>
            <person name="Ohta I."/>
            <person name="Ohta T."/>
            <person name="Okamoto M."/>
            <person name="Ono N."/>
            <person name="Saji S."/>
            <person name="Sakaguchi M."/>
            <person name="Sakai K."/>
            <person name="Shibata M."/>
            <person name="Shimokawa T."/>
            <person name="Song J."/>
            <person name="Takazaki Y."/>
            <person name="Terasawa K."/>
            <person name="Tsugane M."/>
            <person name="Tsuji K."/>
            <person name="Ueda S."/>
            <person name="Waki K."/>
            <person name="Yamagata H."/>
            <person name="Yamamoto M."/>
            <person name="Yamamoto S."/>
            <person name="Yamane H."/>
            <person name="Yoshiki S."/>
            <person name="Yoshihara R."/>
            <person name="Yukawa K."/>
            <person name="Zhong H."/>
            <person name="Yano M."/>
            <person name="Yuan Q."/>
            <person name="Ouyang S."/>
            <person name="Liu J."/>
            <person name="Jones K.M."/>
            <person name="Gansberger K."/>
            <person name="Moffat K."/>
            <person name="Hill J."/>
            <person name="Bera J."/>
            <person name="Fadrosh D."/>
            <person name="Jin S."/>
            <person name="Johri S."/>
            <person name="Kim M."/>
            <person name="Overton L."/>
            <person name="Reardon M."/>
            <person name="Tsitrin T."/>
            <person name="Vuong H."/>
            <person name="Weaver B."/>
            <person name="Ciecko A."/>
            <person name="Tallon L."/>
            <person name="Jackson J."/>
            <person name="Pai G."/>
            <person name="Aken S.V."/>
            <person name="Utterback T."/>
            <person name="Reidmuller S."/>
            <person name="Feldblyum T."/>
            <person name="Hsiao J."/>
            <person name="Zismann V."/>
            <person name="Iobst S."/>
            <person name="de Vazeille A.R."/>
            <person name="Buell C.R."/>
            <person name="Ying K."/>
            <person name="Li Y."/>
            <person name="Lu T."/>
            <person name="Huang Y."/>
            <person name="Zhao Q."/>
            <person name="Feng Q."/>
            <person name="Zhang L."/>
            <person name="Zhu J."/>
            <person name="Weng Q."/>
            <person name="Mu J."/>
            <person name="Lu Y."/>
            <person name="Fan D."/>
            <person name="Liu Y."/>
            <person name="Guan J."/>
            <person name="Zhang Y."/>
            <person name="Yu S."/>
            <person name="Liu X."/>
            <person name="Zhang Y."/>
            <person name="Hong G."/>
            <person name="Han B."/>
            <person name="Choisne N."/>
            <person name="Demange N."/>
            <person name="Orjeda G."/>
            <person name="Samain S."/>
            <person name="Cattolico L."/>
            <person name="Pelletier E."/>
            <person name="Couloux A."/>
            <person name="Segurens B."/>
            <person name="Wincker P."/>
            <person name="D'Hont A."/>
            <person name="Scarpelli C."/>
            <person name="Weissenbach J."/>
            <person name="Salanoubat M."/>
            <person name="Quetier F."/>
            <person name="Yu Y."/>
            <person name="Kim H.R."/>
            <person name="Rambo T."/>
            <person name="Currie J."/>
            <person name="Collura K."/>
            <person name="Luo M."/>
            <person name="Yang T."/>
            <person name="Ammiraju J.S.S."/>
            <person name="Engler F."/>
            <person name="Soderlund C."/>
            <person name="Wing R.A."/>
            <person name="Palmer L.E."/>
            <person name="de la Bastide M."/>
            <person name="Spiegel L."/>
            <person name="Nascimento L."/>
            <person name="Zutavern T."/>
            <person name="O'Shaughnessy A."/>
            <person name="Dike S."/>
            <person name="Dedhia N."/>
            <person name="Preston R."/>
            <person name="Balija V."/>
            <person name="McCombie W.R."/>
            <person name="Chow T."/>
            <person name="Chen H."/>
            <person name="Chung M."/>
            <person name="Chen C."/>
            <person name="Shaw J."/>
            <person name="Wu H."/>
            <person name="Hsiao K."/>
            <person name="Chao Y."/>
            <person name="Chu M."/>
            <person name="Cheng C."/>
            <person name="Hour A."/>
            <person name="Lee P."/>
            <person name="Lin S."/>
            <person name="Lin Y."/>
            <person name="Liou J."/>
            <person name="Liu S."/>
            <person name="Hsing Y."/>
            <person name="Raghuvanshi S."/>
            <person name="Mohanty A."/>
            <person name="Bharti A.K."/>
            <person name="Gaur A."/>
            <person name="Gupta V."/>
            <person name="Kumar D."/>
            <person name="Ravi V."/>
            <person name="Vij S."/>
            <person name="Kapur A."/>
            <person name="Khurana P."/>
            <person name="Khurana P."/>
            <person name="Khurana J.P."/>
            <person name="Tyagi A.K."/>
            <person name="Gaikwad K."/>
            <person name="Singh A."/>
            <person name="Dalal V."/>
            <person name="Srivastava S."/>
            <person name="Dixit A."/>
            <person name="Pal A.K."/>
            <person name="Ghazi I.A."/>
            <person name="Yadav M."/>
            <person name="Pandit A."/>
            <person name="Bhargava A."/>
            <person name="Sureshbabu K."/>
            <person name="Batra K."/>
            <person name="Sharma T.R."/>
            <person name="Mohapatra T."/>
            <person name="Singh N.K."/>
            <person name="Messing J."/>
            <person name="Nelson A.B."/>
            <person name="Fuks G."/>
            <person name="Kavchok S."/>
            <person name="Keizer G."/>
            <person name="Linton E."/>
            <person name="Llaca V."/>
            <person name="Song R."/>
            <person name="Tanyolac B."/>
            <person name="Young S."/>
            <person name="Ho-Il K."/>
            <person name="Hahn J.H."/>
            <person name="Sangsakoo G."/>
            <person name="Vanavichit A."/>
            <person name="de Mattos Luiz.A.T."/>
            <person name="Zimmer P.D."/>
            <person name="Malone G."/>
            <person name="Dellagostin O."/>
            <person name="de Oliveira A.C."/>
            <person name="Bevan M."/>
            <person name="Bancroft I."/>
            <person name="Minx P."/>
            <person name="Cordum H."/>
            <person name="Wilson R."/>
            <person name="Cheng Z."/>
            <person name="Jin W."/>
            <person name="Jiang J."/>
            <person name="Leong S.A."/>
            <person name="Iwama H."/>
            <person name="Gojobori T."/>
            <person name="Itoh T."/>
            <person name="Niimura Y."/>
            <person name="Fujii Y."/>
            <person name="Habara T."/>
            <person name="Sakai H."/>
            <person name="Sato Y."/>
            <person name="Wilson G."/>
            <person name="Kumar K."/>
            <person name="McCouch S."/>
            <person name="Juretic N."/>
            <person name="Hoen D."/>
            <person name="Wright S."/>
            <person name="Bruskiewich R."/>
            <person name="Bureau T."/>
            <person name="Miyao A."/>
            <person name="Hirochika H."/>
            <person name="Nishikawa T."/>
            <person name="Kadowaki K."/>
            <person name="Sugiura M."/>
            <person name="Burr B."/>
            <person name="Sasaki T."/>
        </authorList>
    </citation>
    <scope>NUCLEOTIDE SEQUENCE [LARGE SCALE GENOMIC DNA]</scope>
    <source>
        <strain evidence="12">cv. Nipponbare</strain>
    </source>
</reference>
<feature type="compositionally biased region" description="Low complexity" evidence="9">
    <location>
        <begin position="151"/>
        <end position="160"/>
    </location>
</feature>
<dbReference type="Gene3D" id="3.50.7.10">
    <property type="entry name" value="GroEL"/>
    <property type="match status" value="1"/>
</dbReference>
<dbReference type="CDD" id="cd17300">
    <property type="entry name" value="PIPKc_PIKfyve"/>
    <property type="match status" value="1"/>
</dbReference>
<keyword evidence="2 8" id="KW-0808">Transferase</keyword>
<evidence type="ECO:0000256" key="7">
    <source>
        <dbReference type="ARBA" id="ARBA00077223"/>
    </source>
</evidence>
<dbReference type="Proteomes" id="UP000000763">
    <property type="component" value="Chromosome 6"/>
</dbReference>
<dbReference type="FunFam" id="3.30.810.10:FF:000001">
    <property type="entry name" value="1-phosphatidylinositol 3-phosphate 5-kinase FAB1"/>
    <property type="match status" value="1"/>
</dbReference>
<dbReference type="Gene3D" id="3.30.810.10">
    <property type="entry name" value="2-Layer Sandwich"/>
    <property type="match status" value="1"/>
</dbReference>
<sequence length="1651" mass="183879">MGGASPSPSPTSTSTRRKPAAAADFPFSDASRVAQLAVLAAFMGVPVVQKYDSWTADLAMTDCGGGGGGERCDLGFRPINGGRGAAMEQRGDGTDGPSVSPPERVPTPSSSRYAGWRRLSSPGPLRCSTRSVGYEDGDDSERYFSPHSEFSQDTSDTDSVSTSISRMYTFRLGTSSPVDSPVRRLGLGDTSPSSRRSCHSPVYPLNSVHGSEDVDYSSFVDSPVCGDEQQNNTSIPIDFESNRLIWYPPPPQDEGDDFENGFFEYDDDDYDGNDVGDTNTFTRVNHDHGGEDDSLGIKGKHNIAHKEFLRNALHGHFRALVSQLLQGHGVDPVDVWSDIISSLAWQAATFVRPDTSKGGSMDPTDYVKVKCVASGNPNDSTFIKGVVCSKNVKHKRMVSKHENPRLLLLGGALEHQKASNKLASINSILEQEKEYLKIAVAKIEAQRPHVLLVEKSVPLYAQQLLAKDISLVLNVKRSLLERISRCTGAQIASSIENVTSVRLGQCQTFWIERVSESSSPKNANKKSAKTLMFFDGCPRRLGCTILLRGTSHEELRRVKLALQFALFAAYHLSLETSYLADEGATLPKIPSDISALPLENHVDGGNCSSSYCLQDFNDFQIVGQKTSDNGCNMPANCLNDSENPLSADKSFLGPNLNQAEYIGVTNGIYPRSPRSSLDKGCVPPSDIIVQTSKSSPMGPRFHRVESDLDNGWQNTSDEEHAGLAVRDHNENHIEYFPTSDNPQSILVSLSIACPQRGVVCKQSQLFRIKFYGNFDKPLGRYFREDLFNQISCCESCKEPAESHVRCYTHRQGSLTISVRNLASVRLPGENDGKIWMWHRCLRCKPKDGIPPATQRVVMSDAARGLSFGKFLELSFSNHTTANRVASCGHSLQRDCLRFYGYGSMVAVFRYSPVDILSVNLPPAVLDFTYPMAQDWIIKDAADVASRKEYFYKEIFDKLDSIENIVSAQNMSMKTGLPKHVIDLKDLIRVEWKKYDVLSRFASTENLNTLELAIDILELNRLRRELIVDAHIWDRRLYMMQALTKENCHTVPTDVQCLDKIPERFVEKSKVEIPGTHENWENSLEHTQSSSLTVAANSIKPLIRGDQIDTIVTHFGLKTDIKGEVPPQSAEDYSSSVVPGPSERPNDGILTDELEKTFERSRSSATNLSDRIDLAWTGSSQLANDPSKCSIEALPVVPAALVDDPSYQRVIAPIRINSFDSAINFKNRLSPVDGSDGIIRRAYSQKPPKALERTGRGLSPTFKTELSVPDIMHGEGRLLLQNAGDVVVPIYDDEPSSMIAHAMTVPDYHKFMLPLLDQQNDLGRFSVGNSLDQDSSSRSSLDVSTWSYGSDQPRTGNNDSKDIHLTVSFEDDDSISVDKAKFSVTCYFAKQFDAIRRKCCPDELYYIRSLSRCKRWSAQGGKSNVYFAKTLDDRFVIKQVTRTELDSFEDYAAEYFKYLTESVSSGSPTCLAKVLGLYQVAARNLRDGKELKLDVMVMENLFYKKKISRIYDLKGSLRSRYNPDTSGNNKVLLDLNLLETLHTKPIFLGSKAKRRLERAVWNDTSFLASVDVMDYSLLVGIDEESKELVMGIIDYLRQYTWDKQLETWVKASGFLGGSRDVLPTIISPDQYKKRFRKAMSRYFLTVPDQWSS</sequence>
<keyword evidence="3 8" id="KW-0547">Nucleotide-binding</keyword>
<dbReference type="FunFam" id="3.30.800.10:FF:000010">
    <property type="entry name" value="Putative 1-phosphatidylinositol-3-phosphate 5-kinase FAB1C"/>
    <property type="match status" value="1"/>
</dbReference>
<accession>Q652R9</accession>
<evidence type="ECO:0000313" key="11">
    <source>
        <dbReference type="EMBL" id="BAD46198.1"/>
    </source>
</evidence>
<dbReference type="GO" id="GO:0005524">
    <property type="term" value="F:ATP binding"/>
    <property type="evidence" value="ECO:0007669"/>
    <property type="project" value="UniProtKB-UniRule"/>
</dbReference>
<feature type="region of interest" description="Disordered" evidence="9">
    <location>
        <begin position="1326"/>
        <end position="1360"/>
    </location>
</feature>
<dbReference type="InterPro" id="IPR044769">
    <property type="entry name" value="PIKfyve_PIPKc"/>
</dbReference>
<dbReference type="FunFam" id="3.50.7.10:FF:000007">
    <property type="entry name" value="1-phosphatidylinositol 3-phosphate 5-kinase isoform X1"/>
    <property type="match status" value="1"/>
</dbReference>
<evidence type="ECO:0000256" key="5">
    <source>
        <dbReference type="ARBA" id="ARBA00022840"/>
    </source>
</evidence>
<feature type="domain" description="PIPK" evidence="10">
    <location>
        <begin position="1316"/>
        <end position="1642"/>
    </location>
</feature>
<evidence type="ECO:0000256" key="6">
    <source>
        <dbReference type="ARBA" id="ARBA00023464"/>
    </source>
</evidence>
<dbReference type="SUPFAM" id="SSF52029">
    <property type="entry name" value="GroEL apical domain-like"/>
    <property type="match status" value="1"/>
</dbReference>
<dbReference type="EMBL" id="AP005527">
    <property type="protein sequence ID" value="BAD46198.1"/>
    <property type="molecule type" value="Genomic_DNA"/>
</dbReference>
<name>Q652R9_ORYSJ</name>
<dbReference type="PANTHER" id="PTHR45748:SF1">
    <property type="entry name" value="1-PHOSPHATIDYLINOSITOL-3-PHOSPHATE 5-KINASE"/>
    <property type="match status" value="1"/>
</dbReference>
<dbReference type="SMART" id="SM00330">
    <property type="entry name" value="PIPKc"/>
    <property type="match status" value="1"/>
</dbReference>
<dbReference type="CDD" id="cd03334">
    <property type="entry name" value="Fab1_TCP"/>
    <property type="match status" value="1"/>
</dbReference>
<dbReference type="PROSITE" id="PS51455">
    <property type="entry name" value="PIPK"/>
    <property type="match status" value="1"/>
</dbReference>
<dbReference type="HOGENOM" id="CLU_000480_5_1_1"/>
<dbReference type="GO" id="GO:0046488">
    <property type="term" value="P:phosphatidylinositol metabolic process"/>
    <property type="evidence" value="ECO:0007669"/>
    <property type="project" value="UniProtKB-UniRule"/>
</dbReference>
<evidence type="ECO:0000259" key="10">
    <source>
        <dbReference type="PROSITE" id="PS51455"/>
    </source>
</evidence>
<organism evidence="11 12">
    <name type="scientific">Oryza sativa subsp. japonica</name>
    <name type="common">Rice</name>
    <dbReference type="NCBI Taxonomy" id="39947"/>
    <lineage>
        <taxon>Eukaryota</taxon>
        <taxon>Viridiplantae</taxon>
        <taxon>Streptophyta</taxon>
        <taxon>Embryophyta</taxon>
        <taxon>Tracheophyta</taxon>
        <taxon>Spermatophyta</taxon>
        <taxon>Magnoliopsida</taxon>
        <taxon>Liliopsida</taxon>
        <taxon>Poales</taxon>
        <taxon>Poaceae</taxon>
        <taxon>BOP clade</taxon>
        <taxon>Oryzoideae</taxon>
        <taxon>Oryzeae</taxon>
        <taxon>Oryzinae</taxon>
        <taxon>Oryza</taxon>
        <taxon>Oryza sativa</taxon>
    </lineage>
</organism>
<evidence type="ECO:0000256" key="9">
    <source>
        <dbReference type="SAM" id="MobiDB-lite"/>
    </source>
</evidence>
<dbReference type="InterPro" id="IPR002423">
    <property type="entry name" value="Cpn60/GroEL/TCP-1"/>
</dbReference>
<feature type="compositionally biased region" description="Polar residues" evidence="9">
    <location>
        <begin position="1347"/>
        <end position="1357"/>
    </location>
</feature>
<dbReference type="Pfam" id="PF00118">
    <property type="entry name" value="Cpn60_TCP1"/>
    <property type="match status" value="1"/>
</dbReference>
<comment type="subunit">
    <text evidence="6">Component of the PI(3,5)P2 regulatory complex at least composed of ATG18, SAC/FIG4, FAB1 and VAC14.</text>
</comment>
<dbReference type="GO" id="GO:0000285">
    <property type="term" value="F:1-phosphatidylinositol-3-phosphate 5-kinase activity"/>
    <property type="evidence" value="ECO:0007669"/>
    <property type="project" value="UniProtKB-EC"/>
</dbReference>
<dbReference type="InterPro" id="IPR002498">
    <property type="entry name" value="PInositol-4-P-4/5-kinase_core"/>
</dbReference>
<feature type="compositionally biased region" description="Low complexity" evidence="9">
    <location>
        <begin position="10"/>
        <end position="26"/>
    </location>
</feature>
<dbReference type="SUPFAM" id="SSF56104">
    <property type="entry name" value="SAICAR synthase-like"/>
    <property type="match status" value="1"/>
</dbReference>
<proteinExistence type="predicted"/>
<dbReference type="SUPFAM" id="SSF54849">
    <property type="entry name" value="GroEL-intermediate domain like"/>
    <property type="match status" value="1"/>
</dbReference>
<dbReference type="Gene3D" id="3.30.800.10">
    <property type="entry name" value="Phosphatidylinositol Phosphate Kinase II Beta"/>
    <property type="match status" value="1"/>
</dbReference>
<evidence type="ECO:0000256" key="8">
    <source>
        <dbReference type="PROSITE-ProRule" id="PRU00781"/>
    </source>
</evidence>
<feature type="region of interest" description="Disordered" evidence="9">
    <location>
        <begin position="80"/>
        <end position="160"/>
    </location>
</feature>
<feature type="region of interest" description="Disordered" evidence="9">
    <location>
        <begin position="181"/>
        <end position="206"/>
    </location>
</feature>
<dbReference type="InterPro" id="IPR027410">
    <property type="entry name" value="TCP-1-like_intermed_sf"/>
</dbReference>
<dbReference type="Pfam" id="PF01504">
    <property type="entry name" value="PIP5K"/>
    <property type="match status" value="2"/>
</dbReference>
<reference evidence="12" key="2">
    <citation type="journal article" date="2008" name="Nucleic Acids Res.">
        <title>The rice annotation project database (RAP-DB): 2008 update.</title>
        <authorList>
            <consortium name="The rice annotation project (RAP)"/>
        </authorList>
    </citation>
    <scope>GENOME REANNOTATION</scope>
    <source>
        <strain evidence="12">cv. Nipponbare</strain>
    </source>
</reference>